<feature type="domain" description="PIN" evidence="1">
    <location>
        <begin position="7"/>
        <end position="137"/>
    </location>
</feature>
<dbReference type="Pfam" id="PF01850">
    <property type="entry name" value="PIN"/>
    <property type="match status" value="1"/>
</dbReference>
<dbReference type="AlphaFoldDB" id="A0A7V5RNA1"/>
<organism evidence="2">
    <name type="scientific">Caldithrix abyssi</name>
    <dbReference type="NCBI Taxonomy" id="187145"/>
    <lineage>
        <taxon>Bacteria</taxon>
        <taxon>Pseudomonadati</taxon>
        <taxon>Calditrichota</taxon>
        <taxon>Calditrichia</taxon>
        <taxon>Calditrichales</taxon>
        <taxon>Calditrichaceae</taxon>
        <taxon>Caldithrix</taxon>
    </lineage>
</organism>
<proteinExistence type="predicted"/>
<dbReference type="Proteomes" id="UP000885771">
    <property type="component" value="Unassembled WGS sequence"/>
</dbReference>
<accession>A0A7V5RNA1</accession>
<protein>
    <submittedName>
        <fullName evidence="2">PIN domain-containing protein</fullName>
    </submittedName>
</protein>
<dbReference type="InterPro" id="IPR029060">
    <property type="entry name" value="PIN-like_dom_sf"/>
</dbReference>
<dbReference type="EMBL" id="DRLI01000068">
    <property type="protein sequence ID" value="HHM01728.1"/>
    <property type="molecule type" value="Genomic_DNA"/>
</dbReference>
<dbReference type="InterPro" id="IPR039018">
    <property type="entry name" value="VapC20-like"/>
</dbReference>
<gene>
    <name evidence="2" type="ORF">ENJ15_01855</name>
</gene>
<dbReference type="InterPro" id="IPR002716">
    <property type="entry name" value="PIN_dom"/>
</dbReference>
<evidence type="ECO:0000313" key="2">
    <source>
        <dbReference type="EMBL" id="HHM01728.1"/>
    </source>
</evidence>
<dbReference type="Gene3D" id="3.40.50.1010">
    <property type="entry name" value="5'-nuclease"/>
    <property type="match status" value="1"/>
</dbReference>
<dbReference type="SUPFAM" id="SSF88723">
    <property type="entry name" value="PIN domain-like"/>
    <property type="match status" value="1"/>
</dbReference>
<dbReference type="GO" id="GO:0004521">
    <property type="term" value="F:RNA endonuclease activity"/>
    <property type="evidence" value="ECO:0007669"/>
    <property type="project" value="InterPro"/>
</dbReference>
<comment type="caution">
    <text evidence="2">The sequence shown here is derived from an EMBL/GenBank/DDBJ whole genome shotgun (WGS) entry which is preliminary data.</text>
</comment>
<dbReference type="GO" id="GO:0016075">
    <property type="term" value="P:rRNA catabolic process"/>
    <property type="evidence" value="ECO:0007669"/>
    <property type="project" value="TreeGrafter"/>
</dbReference>
<evidence type="ECO:0000259" key="1">
    <source>
        <dbReference type="Pfam" id="PF01850"/>
    </source>
</evidence>
<dbReference type="PANTHER" id="PTHR42188:SF1">
    <property type="entry name" value="23S RRNA-SPECIFIC ENDONUCLEASE VAPC20"/>
    <property type="match status" value="1"/>
</dbReference>
<sequence length="144" mass="16757">MKKSSNVFIDTSAWLAILNPDDGSHEKARAYYAGLLERGARLFTNNIVLDETLDRLKREMGNKVAMEFMAIIDEGVLSLSIRLDWISRRVRRSAIEYLLSSRNDDLTLNHFYILETLRRKRIDIVFSFDRALRAFDFPIMPQGE</sequence>
<dbReference type="PANTHER" id="PTHR42188">
    <property type="entry name" value="23S RRNA-SPECIFIC ENDONUCLEASE VAPC20"/>
    <property type="match status" value="1"/>
</dbReference>
<name>A0A7V5RNA1_CALAY</name>
<reference evidence="2" key="1">
    <citation type="journal article" date="2020" name="mSystems">
        <title>Genome- and Community-Level Interaction Insights into Carbon Utilization and Element Cycling Functions of Hydrothermarchaeota in Hydrothermal Sediment.</title>
        <authorList>
            <person name="Zhou Z."/>
            <person name="Liu Y."/>
            <person name="Xu W."/>
            <person name="Pan J."/>
            <person name="Luo Z.H."/>
            <person name="Li M."/>
        </authorList>
    </citation>
    <scope>NUCLEOTIDE SEQUENCE [LARGE SCALE GENOMIC DNA]</scope>
    <source>
        <strain evidence="2">HyVt-460</strain>
    </source>
</reference>